<dbReference type="OrthoDB" id="9855245at2"/>
<dbReference type="Proteomes" id="UP000017127">
    <property type="component" value="Unassembled WGS sequence"/>
</dbReference>
<sequence length="143" mass="15563">MKIQKIDGWIEKYRYEVGSFPETKPVTWKGIDMTVEEAEMVIRELEQQKLKLQHSMNRVQTGGEITSIASTALGLTAMVTGVALMAFPPTAIAGAITITSGAGTAGIGKMVGRGVTKLGTNTNTQVIEQIDYYIDSLKEALRR</sequence>
<name>U7QNV9_9CYAN</name>
<dbReference type="RefSeq" id="WP_023065677.1">
    <property type="nucleotide sequence ID" value="NZ_AUZM01000014.1"/>
</dbReference>
<dbReference type="EMBL" id="AUZM01000014">
    <property type="protein sequence ID" value="ERT08086.1"/>
    <property type="molecule type" value="Genomic_DNA"/>
</dbReference>
<comment type="caution">
    <text evidence="1">The sequence shown here is derived from an EMBL/GenBank/DDBJ whole genome shotgun (WGS) entry which is preliminary data.</text>
</comment>
<keyword evidence="2" id="KW-1185">Reference proteome</keyword>
<protein>
    <submittedName>
        <fullName evidence="1">Uncharacterized protein</fullName>
    </submittedName>
</protein>
<reference evidence="1 2" key="1">
    <citation type="journal article" date="2013" name="Front. Microbiol.">
        <title>Comparative genomic analyses of the cyanobacterium, Lyngbya aestuarii BL J, a powerful hydrogen producer.</title>
        <authorList>
            <person name="Kothari A."/>
            <person name="Vaughn M."/>
            <person name="Garcia-Pichel F."/>
        </authorList>
    </citation>
    <scope>NUCLEOTIDE SEQUENCE [LARGE SCALE GENOMIC DNA]</scope>
    <source>
        <strain evidence="1 2">BL J</strain>
    </source>
</reference>
<dbReference type="AlphaFoldDB" id="U7QNV9"/>
<gene>
    <name evidence="1" type="ORF">M595_1863</name>
</gene>
<evidence type="ECO:0000313" key="2">
    <source>
        <dbReference type="Proteomes" id="UP000017127"/>
    </source>
</evidence>
<evidence type="ECO:0000313" key="1">
    <source>
        <dbReference type="EMBL" id="ERT08086.1"/>
    </source>
</evidence>
<organism evidence="1 2">
    <name type="scientific">Lyngbya aestuarii BL J</name>
    <dbReference type="NCBI Taxonomy" id="1348334"/>
    <lineage>
        <taxon>Bacteria</taxon>
        <taxon>Bacillati</taxon>
        <taxon>Cyanobacteriota</taxon>
        <taxon>Cyanophyceae</taxon>
        <taxon>Oscillatoriophycideae</taxon>
        <taxon>Oscillatoriales</taxon>
        <taxon>Microcoleaceae</taxon>
        <taxon>Lyngbya</taxon>
    </lineage>
</organism>
<proteinExistence type="predicted"/>
<accession>U7QNV9</accession>